<name>A0A1F5K8F6_9BACT</name>
<comment type="caution">
    <text evidence="1">The sequence shown here is derived from an EMBL/GenBank/DDBJ whole genome shotgun (WGS) entry which is preliminary data.</text>
</comment>
<protein>
    <recommendedName>
        <fullName evidence="3">Aminoglycoside phosphotransferase domain-containing protein</fullName>
    </recommendedName>
</protein>
<evidence type="ECO:0000313" key="2">
    <source>
        <dbReference type="Proteomes" id="UP000176527"/>
    </source>
</evidence>
<dbReference type="EMBL" id="MFDE01000048">
    <property type="protein sequence ID" value="OGE37233.1"/>
    <property type="molecule type" value="Genomic_DNA"/>
</dbReference>
<reference evidence="1 2" key="1">
    <citation type="journal article" date="2016" name="Nat. Commun.">
        <title>Thousands of microbial genomes shed light on interconnected biogeochemical processes in an aquifer system.</title>
        <authorList>
            <person name="Anantharaman K."/>
            <person name="Brown C.T."/>
            <person name="Hug L.A."/>
            <person name="Sharon I."/>
            <person name="Castelle C.J."/>
            <person name="Probst A.J."/>
            <person name="Thomas B.C."/>
            <person name="Singh A."/>
            <person name="Wilkins M.J."/>
            <person name="Karaoz U."/>
            <person name="Brodie E.L."/>
            <person name="Williams K.H."/>
            <person name="Hubbard S.S."/>
            <person name="Banfield J.F."/>
        </authorList>
    </citation>
    <scope>NUCLEOTIDE SEQUENCE [LARGE SCALE GENOMIC DNA]</scope>
</reference>
<organism evidence="1 2">
    <name type="scientific">Candidatus Daviesbacteria bacterium RIFCSPHIGHO2_12_FULL_37_11</name>
    <dbReference type="NCBI Taxonomy" id="1797777"/>
    <lineage>
        <taxon>Bacteria</taxon>
        <taxon>Candidatus Daviesiibacteriota</taxon>
    </lineage>
</organism>
<sequence length="157" mass="18267">MQEGFSENVIFLDEYIVSQTRETLELTGHEVESIALIPEGRAHYIFRIVDRAGLISIARFEKSDRGVGLDGIRRDFEFNGPISISRERNLIDLVREQANLPALRVYGMYEDTPTPFLIVENLPGIYWSEYIEKIIFQKKHILIHSSLLDLIWRMLTK</sequence>
<evidence type="ECO:0008006" key="3">
    <source>
        <dbReference type="Google" id="ProtNLM"/>
    </source>
</evidence>
<dbReference type="Proteomes" id="UP000176527">
    <property type="component" value="Unassembled WGS sequence"/>
</dbReference>
<dbReference type="AlphaFoldDB" id="A0A1F5K8F6"/>
<gene>
    <name evidence="1" type="ORF">A3F00_02400</name>
</gene>
<accession>A0A1F5K8F6</accession>
<proteinExistence type="predicted"/>
<evidence type="ECO:0000313" key="1">
    <source>
        <dbReference type="EMBL" id="OGE37233.1"/>
    </source>
</evidence>